<evidence type="ECO:0000313" key="2">
    <source>
        <dbReference type="Proteomes" id="UP001501747"/>
    </source>
</evidence>
<name>A0ABP7SVY6_9PSEU</name>
<comment type="caution">
    <text evidence="1">The sequence shown here is derived from an EMBL/GenBank/DDBJ whole genome shotgun (WGS) entry which is preliminary data.</text>
</comment>
<organism evidence="1 2">
    <name type="scientific">Allokutzneria multivorans</name>
    <dbReference type="NCBI Taxonomy" id="1142134"/>
    <lineage>
        <taxon>Bacteria</taxon>
        <taxon>Bacillati</taxon>
        <taxon>Actinomycetota</taxon>
        <taxon>Actinomycetes</taxon>
        <taxon>Pseudonocardiales</taxon>
        <taxon>Pseudonocardiaceae</taxon>
        <taxon>Allokutzneria</taxon>
    </lineage>
</organism>
<dbReference type="EMBL" id="BAABAL010000017">
    <property type="protein sequence ID" value="GAA4016824.1"/>
    <property type="molecule type" value="Genomic_DNA"/>
</dbReference>
<gene>
    <name evidence="1" type="ORF">GCM10022247_45000</name>
</gene>
<proteinExistence type="predicted"/>
<protein>
    <submittedName>
        <fullName evidence="1">Uncharacterized protein</fullName>
    </submittedName>
</protein>
<evidence type="ECO:0000313" key="1">
    <source>
        <dbReference type="EMBL" id="GAA4016824.1"/>
    </source>
</evidence>
<sequence>MGRLVKPTAWAQGSVLVFKYGEPPVTEVSNRRKPVVASGFAAVSDDQQRGSRVLKTGEPLWGAS</sequence>
<accession>A0ABP7SVY6</accession>
<dbReference type="Proteomes" id="UP001501747">
    <property type="component" value="Unassembled WGS sequence"/>
</dbReference>
<keyword evidence="2" id="KW-1185">Reference proteome</keyword>
<reference evidence="2" key="1">
    <citation type="journal article" date="2019" name="Int. J. Syst. Evol. Microbiol.">
        <title>The Global Catalogue of Microorganisms (GCM) 10K type strain sequencing project: providing services to taxonomists for standard genome sequencing and annotation.</title>
        <authorList>
            <consortium name="The Broad Institute Genomics Platform"/>
            <consortium name="The Broad Institute Genome Sequencing Center for Infectious Disease"/>
            <person name="Wu L."/>
            <person name="Ma J."/>
        </authorList>
    </citation>
    <scope>NUCLEOTIDE SEQUENCE [LARGE SCALE GENOMIC DNA]</scope>
    <source>
        <strain evidence="2">JCM 17342</strain>
    </source>
</reference>